<dbReference type="EMBL" id="CP018632">
    <property type="protein sequence ID" value="ASJ75126.1"/>
    <property type="molecule type" value="Genomic_DNA"/>
</dbReference>
<dbReference type="RefSeq" id="WP_088920076.1">
    <property type="nucleotide sequence ID" value="NZ_CP018632.1"/>
</dbReference>
<evidence type="ECO:0000313" key="2">
    <source>
        <dbReference type="Proteomes" id="UP000250079"/>
    </source>
</evidence>
<evidence type="ECO:0000313" key="1">
    <source>
        <dbReference type="EMBL" id="ASJ75126.1"/>
    </source>
</evidence>
<dbReference type="KEGG" id="gai:IMCC3135_25315"/>
<keyword evidence="2" id="KW-1185">Reference proteome</keyword>
<dbReference type="Proteomes" id="UP000250079">
    <property type="component" value="Chromosome"/>
</dbReference>
<name>A0A2Z2NUE7_9GAMM</name>
<protein>
    <submittedName>
        <fullName evidence="1">Uncharacterized protein</fullName>
    </submittedName>
</protein>
<organism evidence="1 2">
    <name type="scientific">Granulosicoccus antarcticus IMCC3135</name>
    <dbReference type="NCBI Taxonomy" id="1192854"/>
    <lineage>
        <taxon>Bacteria</taxon>
        <taxon>Pseudomonadati</taxon>
        <taxon>Pseudomonadota</taxon>
        <taxon>Gammaproteobacteria</taxon>
        <taxon>Chromatiales</taxon>
        <taxon>Granulosicoccaceae</taxon>
        <taxon>Granulosicoccus</taxon>
    </lineage>
</organism>
<gene>
    <name evidence="1" type="ORF">IMCC3135_25315</name>
</gene>
<accession>A0A2Z2NUE7</accession>
<proteinExistence type="predicted"/>
<sequence length="136" mass="14852">MNTETFETLGTIALSENSAKTVVSMMMNIIETACEHEPDLGMMRLVNFMDLYRTYLEHVIGSPVLDQNLVKLGGKPVLQRGEPGLTDCATFEQFVSDSRLLHMAAVIASRECGIDVATPPPLKHSANTAIRCPISS</sequence>
<reference evidence="1 2" key="1">
    <citation type="submission" date="2016-12" db="EMBL/GenBank/DDBJ databases">
        <authorList>
            <person name="Song W.-J."/>
            <person name="Kurnit D.M."/>
        </authorList>
    </citation>
    <scope>NUCLEOTIDE SEQUENCE [LARGE SCALE GENOMIC DNA]</scope>
    <source>
        <strain evidence="1 2">IMCC3135</strain>
    </source>
</reference>
<dbReference type="AlphaFoldDB" id="A0A2Z2NUE7"/>